<accession>K1UIZ0</accession>
<name>K1UIZ0_9ZZZZ</name>
<evidence type="ECO:0000256" key="5">
    <source>
        <dbReference type="ARBA" id="ARBA00022822"/>
    </source>
</evidence>
<evidence type="ECO:0000256" key="7">
    <source>
        <dbReference type="ARBA" id="ARBA00023239"/>
    </source>
</evidence>
<evidence type="ECO:0000256" key="3">
    <source>
        <dbReference type="ARBA" id="ARBA00012362"/>
    </source>
</evidence>
<comment type="caution">
    <text evidence="9">The sequence shown here is derived from an EMBL/GenBank/DDBJ whole genome shotgun (WGS) entry which is preliminary data.</text>
</comment>
<sequence>NILFVSESGMKTRQDIARLEQNGTNAVLIGETLMRSADKKAVLQELRGQITER</sequence>
<keyword evidence="9" id="KW-0808">Transferase</keyword>
<keyword evidence="9" id="KW-0328">Glycosyltransferase</keyword>
<keyword evidence="6" id="KW-0057">Aromatic amino acid biosynthesis</keyword>
<protein>
    <recommendedName>
        <fullName evidence="3">indole-3-glycerol-phosphate synthase</fullName>
        <ecNumber evidence="3">4.1.1.48</ecNumber>
    </recommendedName>
</protein>
<feature type="non-terminal residue" evidence="9">
    <location>
        <position position="1"/>
    </location>
</feature>
<dbReference type="InterPro" id="IPR013798">
    <property type="entry name" value="Indole-3-glycerol_P_synth_dom"/>
</dbReference>
<dbReference type="Pfam" id="PF00218">
    <property type="entry name" value="IGPS"/>
    <property type="match status" value="1"/>
</dbReference>
<dbReference type="InterPro" id="IPR013785">
    <property type="entry name" value="Aldolase_TIM"/>
</dbReference>
<dbReference type="EC" id="4.1.1.48" evidence="3"/>
<proteinExistence type="predicted"/>
<comment type="catalytic activity">
    <reaction evidence="1">
        <text>1-(2-carboxyphenylamino)-1-deoxy-D-ribulose 5-phosphate + H(+) = (1S,2R)-1-C-(indol-3-yl)glycerol 3-phosphate + CO2 + H2O</text>
        <dbReference type="Rhea" id="RHEA:23476"/>
        <dbReference type="ChEBI" id="CHEBI:15377"/>
        <dbReference type="ChEBI" id="CHEBI:15378"/>
        <dbReference type="ChEBI" id="CHEBI:16526"/>
        <dbReference type="ChEBI" id="CHEBI:58613"/>
        <dbReference type="ChEBI" id="CHEBI:58866"/>
        <dbReference type="EC" id="4.1.1.48"/>
    </reaction>
</comment>
<evidence type="ECO:0000256" key="1">
    <source>
        <dbReference type="ARBA" id="ARBA00001633"/>
    </source>
</evidence>
<feature type="domain" description="Indole-3-glycerol phosphate synthase" evidence="8">
    <location>
        <begin position="3"/>
        <end position="46"/>
    </location>
</feature>
<dbReference type="Gene3D" id="3.20.20.70">
    <property type="entry name" value="Aldolase class I"/>
    <property type="match status" value="1"/>
</dbReference>
<dbReference type="UniPathway" id="UPA00035">
    <property type="reaction ID" value="UER00043"/>
</dbReference>
<evidence type="ECO:0000259" key="8">
    <source>
        <dbReference type="Pfam" id="PF00218"/>
    </source>
</evidence>
<evidence type="ECO:0000256" key="2">
    <source>
        <dbReference type="ARBA" id="ARBA00004696"/>
    </source>
</evidence>
<dbReference type="SUPFAM" id="SSF51366">
    <property type="entry name" value="Ribulose-phoshate binding barrel"/>
    <property type="match status" value="1"/>
</dbReference>
<keyword evidence="5" id="KW-0822">Tryptophan biosynthesis</keyword>
<dbReference type="EMBL" id="AJWY01001290">
    <property type="protein sequence ID" value="EKC79999.1"/>
    <property type="molecule type" value="Genomic_DNA"/>
</dbReference>
<dbReference type="GO" id="GO:0016757">
    <property type="term" value="F:glycosyltransferase activity"/>
    <property type="evidence" value="ECO:0007669"/>
    <property type="project" value="UniProtKB-KW"/>
</dbReference>
<dbReference type="GO" id="GO:0000162">
    <property type="term" value="P:L-tryptophan biosynthetic process"/>
    <property type="evidence" value="ECO:0007669"/>
    <property type="project" value="UniProtKB-UniPathway"/>
</dbReference>
<keyword evidence="4" id="KW-0028">Amino-acid biosynthesis</keyword>
<evidence type="ECO:0000256" key="4">
    <source>
        <dbReference type="ARBA" id="ARBA00022605"/>
    </source>
</evidence>
<organism evidence="9">
    <name type="scientific">human gut metagenome</name>
    <dbReference type="NCBI Taxonomy" id="408170"/>
    <lineage>
        <taxon>unclassified sequences</taxon>
        <taxon>metagenomes</taxon>
        <taxon>organismal metagenomes</taxon>
    </lineage>
</organism>
<dbReference type="InterPro" id="IPR011060">
    <property type="entry name" value="RibuloseP-bd_barrel"/>
</dbReference>
<comment type="pathway">
    <text evidence="2">Amino-acid biosynthesis; L-tryptophan biosynthesis; L-tryptophan from chorismate: step 4/5.</text>
</comment>
<keyword evidence="7" id="KW-0456">Lyase</keyword>
<gene>
    <name evidence="9" type="ORF">LEA_01847</name>
</gene>
<evidence type="ECO:0000256" key="6">
    <source>
        <dbReference type="ARBA" id="ARBA00023141"/>
    </source>
</evidence>
<dbReference type="AlphaFoldDB" id="K1UIZ0"/>
<reference evidence="9" key="1">
    <citation type="journal article" date="2013" name="Environ. Microbiol.">
        <title>Microbiota from the distal guts of lean and obese adolescents exhibit partial functional redundancy besides clear differences in community structure.</title>
        <authorList>
            <person name="Ferrer M."/>
            <person name="Ruiz A."/>
            <person name="Lanza F."/>
            <person name="Haange S.B."/>
            <person name="Oberbach A."/>
            <person name="Till H."/>
            <person name="Bargiela R."/>
            <person name="Campoy C."/>
            <person name="Segura M.T."/>
            <person name="Richter M."/>
            <person name="von Bergen M."/>
            <person name="Seifert J."/>
            <person name="Suarez A."/>
        </authorList>
    </citation>
    <scope>NUCLEOTIDE SEQUENCE</scope>
</reference>
<evidence type="ECO:0000313" key="9">
    <source>
        <dbReference type="EMBL" id="EKC79999.1"/>
    </source>
</evidence>
<dbReference type="GO" id="GO:0004425">
    <property type="term" value="F:indole-3-glycerol-phosphate synthase activity"/>
    <property type="evidence" value="ECO:0007669"/>
    <property type="project" value="UniProtKB-EC"/>
</dbReference>